<dbReference type="AlphaFoldDB" id="A0A1G9FGJ5"/>
<accession>A0A1G9FGJ5</accession>
<keyword evidence="1" id="KW-0812">Transmembrane</keyword>
<keyword evidence="1" id="KW-0472">Membrane</keyword>
<organism evidence="2 3">
    <name type="scientific">Maridesulfovibrio ferrireducens</name>
    <dbReference type="NCBI Taxonomy" id="246191"/>
    <lineage>
        <taxon>Bacteria</taxon>
        <taxon>Pseudomonadati</taxon>
        <taxon>Thermodesulfobacteriota</taxon>
        <taxon>Desulfovibrionia</taxon>
        <taxon>Desulfovibrionales</taxon>
        <taxon>Desulfovibrionaceae</taxon>
        <taxon>Maridesulfovibrio</taxon>
    </lineage>
</organism>
<dbReference type="Proteomes" id="UP000199053">
    <property type="component" value="Unassembled WGS sequence"/>
</dbReference>
<sequence>MNSFYTTHFSSVKNKLLFTGALIFLCALFLIPYQEIRIERIRAFGENKAVGIVIEKIDRKVEQLIRYRFIDPLGQAQERVASISDKNWEKLSPGDNIVVYYAKAAPRISRVKNEKESAIVKILSKISRRSHSLN</sequence>
<evidence type="ECO:0000256" key="1">
    <source>
        <dbReference type="SAM" id="Phobius"/>
    </source>
</evidence>
<proteinExistence type="predicted"/>
<evidence type="ECO:0008006" key="4">
    <source>
        <dbReference type="Google" id="ProtNLM"/>
    </source>
</evidence>
<feature type="transmembrane region" description="Helical" evidence="1">
    <location>
        <begin position="16"/>
        <end position="33"/>
    </location>
</feature>
<gene>
    <name evidence="2" type="ORF">SAMN05660337_1524</name>
</gene>
<evidence type="ECO:0000313" key="2">
    <source>
        <dbReference type="EMBL" id="SDK87273.1"/>
    </source>
</evidence>
<reference evidence="3" key="1">
    <citation type="submission" date="2016-10" db="EMBL/GenBank/DDBJ databases">
        <authorList>
            <person name="Varghese N."/>
            <person name="Submissions S."/>
        </authorList>
    </citation>
    <scope>NUCLEOTIDE SEQUENCE [LARGE SCALE GENOMIC DNA]</scope>
    <source>
        <strain evidence="3">DSM 16995</strain>
    </source>
</reference>
<dbReference type="EMBL" id="FNGA01000002">
    <property type="protein sequence ID" value="SDK87273.1"/>
    <property type="molecule type" value="Genomic_DNA"/>
</dbReference>
<evidence type="ECO:0000313" key="3">
    <source>
        <dbReference type="Proteomes" id="UP000199053"/>
    </source>
</evidence>
<keyword evidence="1" id="KW-1133">Transmembrane helix</keyword>
<dbReference type="OrthoDB" id="5457726at2"/>
<protein>
    <recommendedName>
        <fullName evidence="4">DUF3592 domain-containing protein</fullName>
    </recommendedName>
</protein>
<dbReference type="STRING" id="246191.SAMN05660337_1524"/>
<name>A0A1G9FGJ5_9BACT</name>
<keyword evidence="3" id="KW-1185">Reference proteome</keyword>